<keyword evidence="4 6" id="KW-0450">Lipoyl</keyword>
<comment type="caution">
    <text evidence="9">The sequence shown here is derived from an EMBL/GenBank/DDBJ whole genome shotgun (WGS) entry which is preliminary data.</text>
</comment>
<comment type="similarity">
    <text evidence="2 6">Belongs to the 2-oxoacid dehydrogenase family.</text>
</comment>
<evidence type="ECO:0000256" key="3">
    <source>
        <dbReference type="ARBA" id="ARBA00022679"/>
    </source>
</evidence>
<dbReference type="InterPro" id="IPR050743">
    <property type="entry name" value="2-oxoacid_DH_E2_comp"/>
</dbReference>
<name>A0ABS2NIY9_9BACI</name>
<evidence type="ECO:0000256" key="6">
    <source>
        <dbReference type="RuleBase" id="RU003423"/>
    </source>
</evidence>
<evidence type="ECO:0000313" key="9">
    <source>
        <dbReference type="EMBL" id="MBM7587827.1"/>
    </source>
</evidence>
<keyword evidence="9" id="KW-0670">Pyruvate</keyword>
<evidence type="ECO:0000256" key="1">
    <source>
        <dbReference type="ARBA" id="ARBA00001938"/>
    </source>
</evidence>
<protein>
    <recommendedName>
        <fullName evidence="6">Dihydrolipoamide acetyltransferase component of pyruvate dehydrogenase complex</fullName>
        <ecNumber evidence="6">2.3.1.-</ecNumber>
    </recommendedName>
</protein>
<dbReference type="GO" id="GO:0004742">
    <property type="term" value="F:dihydrolipoyllysine-residue acetyltransferase activity"/>
    <property type="evidence" value="ECO:0007669"/>
    <property type="project" value="UniProtKB-EC"/>
</dbReference>
<dbReference type="Pfam" id="PF00364">
    <property type="entry name" value="Biotin_lipoyl"/>
    <property type="match status" value="1"/>
</dbReference>
<dbReference type="InterPro" id="IPR036625">
    <property type="entry name" value="E3-bd_dom_sf"/>
</dbReference>
<keyword evidence="10" id="KW-1185">Reference proteome</keyword>
<dbReference type="Pfam" id="PF02817">
    <property type="entry name" value="E3_binding"/>
    <property type="match status" value="1"/>
</dbReference>
<reference evidence="9 10" key="1">
    <citation type="submission" date="2021-01" db="EMBL/GenBank/DDBJ databases">
        <title>Genomic Encyclopedia of Type Strains, Phase IV (KMG-IV): sequencing the most valuable type-strain genomes for metagenomic binning, comparative biology and taxonomic classification.</title>
        <authorList>
            <person name="Goeker M."/>
        </authorList>
    </citation>
    <scope>NUCLEOTIDE SEQUENCE [LARGE SCALE GENOMIC DNA]</scope>
    <source>
        <strain evidence="9 10">DSM 24834</strain>
    </source>
</reference>
<dbReference type="Gene3D" id="4.10.320.10">
    <property type="entry name" value="E3-binding domain"/>
    <property type="match status" value="1"/>
</dbReference>
<dbReference type="InterPro" id="IPR001078">
    <property type="entry name" value="2-oxoacid_DH_actylTfrase"/>
</dbReference>
<feature type="domain" description="Lipoyl-binding" evidence="7">
    <location>
        <begin position="1"/>
        <end position="75"/>
    </location>
</feature>
<dbReference type="RefSeq" id="WP_205175008.1">
    <property type="nucleotide sequence ID" value="NZ_JAFBDZ010000006.1"/>
</dbReference>
<dbReference type="CDD" id="cd06849">
    <property type="entry name" value="lipoyl_domain"/>
    <property type="match status" value="1"/>
</dbReference>
<dbReference type="InterPro" id="IPR023213">
    <property type="entry name" value="CAT-like_dom_sf"/>
</dbReference>
<dbReference type="Gene3D" id="2.40.50.100">
    <property type="match status" value="1"/>
</dbReference>
<dbReference type="InterPro" id="IPR000089">
    <property type="entry name" value="Biotin_lipoyl"/>
</dbReference>
<proteinExistence type="inferred from homology"/>
<organism evidence="9 10">
    <name type="scientific">Rossellomorea pakistanensis</name>
    <dbReference type="NCBI Taxonomy" id="992288"/>
    <lineage>
        <taxon>Bacteria</taxon>
        <taxon>Bacillati</taxon>
        <taxon>Bacillota</taxon>
        <taxon>Bacilli</taxon>
        <taxon>Bacillales</taxon>
        <taxon>Bacillaceae</taxon>
        <taxon>Rossellomorea</taxon>
    </lineage>
</organism>
<feature type="domain" description="Peripheral subunit-binding (PSBD)" evidence="8">
    <location>
        <begin position="96"/>
        <end position="133"/>
    </location>
</feature>
<dbReference type="InterPro" id="IPR011053">
    <property type="entry name" value="Single_hybrid_motif"/>
</dbReference>
<dbReference type="PROSITE" id="PS51826">
    <property type="entry name" value="PSBD"/>
    <property type="match status" value="1"/>
</dbReference>
<dbReference type="Gene3D" id="3.30.559.10">
    <property type="entry name" value="Chloramphenicol acetyltransferase-like domain"/>
    <property type="match status" value="1"/>
</dbReference>
<sequence>MEVKLHDIGEGMTEAHICHYFVKKGDEVKADQPLVEVQTDKMTAEIPAPSSGVVKEIIVREGETIPVGTTVLIIEPIRSMIAKPKQSIVVHSQRVLASPYTRKIAREKGIAIEEIKGTGPSGRIMDNDVYEFMSQQNTKEYEPQKIQETTPQITNKEIHQEVIPFRGRRKQIAHKMSQSLKTIPHCTHFEEIDMTELILLKNSLKGRNLSISITGFLVKALSLALKEYPIFNARLDENNEQIVLEKEHHVGLATDTEEGLIVPIIRNVEKKNVKEIAEEMKVLSKKAINNELTVKDVSGGTFTVSNVGPLHGSIGATPIINHPEVALVSFHKTKKRPVVNDQDEIVVRSIMNISMSFDHRIADGATAVAFTNRFAQLIENPSLMIVELI</sequence>
<accession>A0ABS2NIY9</accession>
<evidence type="ECO:0000313" key="10">
    <source>
        <dbReference type="Proteomes" id="UP001646157"/>
    </source>
</evidence>
<gene>
    <name evidence="9" type="ORF">JOC86_004402</name>
</gene>
<dbReference type="EC" id="2.3.1.-" evidence="6"/>
<dbReference type="Proteomes" id="UP001646157">
    <property type="component" value="Unassembled WGS sequence"/>
</dbReference>
<dbReference type="PANTHER" id="PTHR43178">
    <property type="entry name" value="DIHYDROLIPOAMIDE ACETYLTRANSFERASE COMPONENT OF PYRUVATE DEHYDROGENASE COMPLEX"/>
    <property type="match status" value="1"/>
</dbReference>
<dbReference type="PANTHER" id="PTHR43178:SF5">
    <property type="entry name" value="LIPOAMIDE ACYLTRANSFERASE COMPONENT OF BRANCHED-CHAIN ALPHA-KETO ACID DEHYDROGENASE COMPLEX, MITOCHONDRIAL"/>
    <property type="match status" value="1"/>
</dbReference>
<dbReference type="SUPFAM" id="SSF51230">
    <property type="entry name" value="Single hybrid motif"/>
    <property type="match status" value="1"/>
</dbReference>
<keyword evidence="3 6" id="KW-0808">Transferase</keyword>
<comment type="cofactor">
    <cofactor evidence="1 6">
        <name>(R)-lipoate</name>
        <dbReference type="ChEBI" id="CHEBI:83088"/>
    </cofactor>
</comment>
<keyword evidence="5 6" id="KW-0012">Acyltransferase</keyword>
<dbReference type="PROSITE" id="PS50968">
    <property type="entry name" value="BIOTINYL_LIPOYL"/>
    <property type="match status" value="1"/>
</dbReference>
<evidence type="ECO:0000256" key="2">
    <source>
        <dbReference type="ARBA" id="ARBA00007317"/>
    </source>
</evidence>
<dbReference type="SUPFAM" id="SSF47005">
    <property type="entry name" value="Peripheral subunit-binding domain of 2-oxo acid dehydrogenase complex"/>
    <property type="match status" value="1"/>
</dbReference>
<evidence type="ECO:0000256" key="5">
    <source>
        <dbReference type="ARBA" id="ARBA00023315"/>
    </source>
</evidence>
<dbReference type="SUPFAM" id="SSF52777">
    <property type="entry name" value="CoA-dependent acyltransferases"/>
    <property type="match status" value="1"/>
</dbReference>
<evidence type="ECO:0000259" key="8">
    <source>
        <dbReference type="PROSITE" id="PS51826"/>
    </source>
</evidence>
<evidence type="ECO:0000256" key="4">
    <source>
        <dbReference type="ARBA" id="ARBA00022823"/>
    </source>
</evidence>
<dbReference type="EMBL" id="JAFBDZ010000006">
    <property type="protein sequence ID" value="MBM7587827.1"/>
    <property type="molecule type" value="Genomic_DNA"/>
</dbReference>
<dbReference type="InterPro" id="IPR004167">
    <property type="entry name" value="PSBD"/>
</dbReference>
<dbReference type="Pfam" id="PF00198">
    <property type="entry name" value="2-oxoacid_dh"/>
    <property type="match status" value="1"/>
</dbReference>
<evidence type="ECO:0000259" key="7">
    <source>
        <dbReference type="PROSITE" id="PS50968"/>
    </source>
</evidence>